<dbReference type="AlphaFoldDB" id="A0A1Y1XGB7"/>
<accession>A0A1Y1XGB7</accession>
<reference evidence="2 3" key="2">
    <citation type="submission" date="2016-08" db="EMBL/GenBank/DDBJ databases">
        <title>Pervasive Adenine N6-methylation of Active Genes in Fungi.</title>
        <authorList>
            <consortium name="DOE Joint Genome Institute"/>
            <person name="Mondo S.J."/>
            <person name="Dannebaum R.O."/>
            <person name="Kuo R.C."/>
            <person name="Labutti K."/>
            <person name="Haridas S."/>
            <person name="Kuo A."/>
            <person name="Salamov A."/>
            <person name="Ahrendt S.R."/>
            <person name="Lipzen A."/>
            <person name="Sullivan W."/>
            <person name="Andreopoulos W.B."/>
            <person name="Clum A."/>
            <person name="Lindquist E."/>
            <person name="Daum C."/>
            <person name="Ramamoorthy G.K."/>
            <person name="Gryganskyi A."/>
            <person name="Culley D."/>
            <person name="Magnuson J.K."/>
            <person name="James T.Y."/>
            <person name="O'Malley M.A."/>
            <person name="Stajich J.E."/>
            <person name="Spatafora J.W."/>
            <person name="Visel A."/>
            <person name="Grigoriev I.V."/>
        </authorList>
    </citation>
    <scope>NUCLEOTIDE SEQUENCE [LARGE SCALE GENOMIC DNA]</scope>
    <source>
        <strain evidence="2 3">S4</strain>
    </source>
</reference>
<feature type="signal peptide" evidence="1">
    <location>
        <begin position="1"/>
        <end position="19"/>
    </location>
</feature>
<keyword evidence="1" id="KW-0732">Signal</keyword>
<dbReference type="Proteomes" id="UP000193944">
    <property type="component" value="Unassembled WGS sequence"/>
</dbReference>
<proteinExistence type="predicted"/>
<sequence length="343" mass="39607">MKIFSIISLLVLNFTLIFGLPAGPNQTNDYFYLKITAPKSGIADISGLGPKYRNAKSIHIPSYVVLEGDRYYIRSILHGAFVEEDFEEVTFDRSQEVITLEDSAFLRCKKLKKIIVNTYKLEITSNGFSECSHNITFEGRGVPTLVDKLSENLLRSWKIPFDEPDLDEAGTFAREKKKKALYQLAKKINENIDKNGSGGNVANIIIQRSANQRGYHMLFRQLAIIMGVGDDHILTVADNHCAFWSYVKLDYDKWYDQWMNVDIYVYDFNKYKGDNYPSDFYMKNTQFSKYLIGYVNHMFTSDIHSQPEKWVVLPNRYGTETEGNYYERPLIDNYIKNLGGDRA</sequence>
<dbReference type="EMBL" id="MCFG01000045">
    <property type="protein sequence ID" value="ORX84808.1"/>
    <property type="molecule type" value="Genomic_DNA"/>
</dbReference>
<dbReference type="Gene3D" id="3.80.10.10">
    <property type="entry name" value="Ribonuclease Inhibitor"/>
    <property type="match status" value="1"/>
</dbReference>
<evidence type="ECO:0000313" key="3">
    <source>
        <dbReference type="Proteomes" id="UP000193944"/>
    </source>
</evidence>
<reference evidence="2 3" key="1">
    <citation type="submission" date="2016-08" db="EMBL/GenBank/DDBJ databases">
        <title>A Parts List for Fungal Cellulosomes Revealed by Comparative Genomics.</title>
        <authorList>
            <consortium name="DOE Joint Genome Institute"/>
            <person name="Haitjema C.H."/>
            <person name="Gilmore S.P."/>
            <person name="Henske J.K."/>
            <person name="Solomon K.V."/>
            <person name="De Groot R."/>
            <person name="Kuo A."/>
            <person name="Mondo S.J."/>
            <person name="Salamov A.A."/>
            <person name="Labutti K."/>
            <person name="Zhao Z."/>
            <person name="Chiniquy J."/>
            <person name="Barry K."/>
            <person name="Brewer H.M."/>
            <person name="Purvine S.O."/>
            <person name="Wright A.T."/>
            <person name="Boxma B."/>
            <person name="Van Alen T."/>
            <person name="Hackstein J.H."/>
            <person name="Baker S.E."/>
            <person name="Grigoriev I.V."/>
            <person name="O'Malley M.A."/>
        </authorList>
    </citation>
    <scope>NUCLEOTIDE SEQUENCE [LARGE SCALE GENOMIC DNA]</scope>
    <source>
        <strain evidence="2 3">S4</strain>
    </source>
</reference>
<dbReference type="InterPro" id="IPR032675">
    <property type="entry name" value="LRR_dom_sf"/>
</dbReference>
<evidence type="ECO:0000256" key="1">
    <source>
        <dbReference type="SAM" id="SignalP"/>
    </source>
</evidence>
<evidence type="ECO:0000313" key="2">
    <source>
        <dbReference type="EMBL" id="ORX84808.1"/>
    </source>
</evidence>
<evidence type="ECO:0008006" key="4">
    <source>
        <dbReference type="Google" id="ProtNLM"/>
    </source>
</evidence>
<gene>
    <name evidence="2" type="ORF">BCR32DRAFT_325729</name>
</gene>
<organism evidence="2 3">
    <name type="scientific">Anaeromyces robustus</name>
    <dbReference type="NCBI Taxonomy" id="1754192"/>
    <lineage>
        <taxon>Eukaryota</taxon>
        <taxon>Fungi</taxon>
        <taxon>Fungi incertae sedis</taxon>
        <taxon>Chytridiomycota</taxon>
        <taxon>Chytridiomycota incertae sedis</taxon>
        <taxon>Neocallimastigomycetes</taxon>
        <taxon>Neocallimastigales</taxon>
        <taxon>Neocallimastigaceae</taxon>
        <taxon>Anaeromyces</taxon>
    </lineage>
</organism>
<name>A0A1Y1XGB7_9FUNG</name>
<feature type="chain" id="PRO_5012078808" description="Transglutaminase-like domain-containing protein" evidence="1">
    <location>
        <begin position="20"/>
        <end position="343"/>
    </location>
</feature>
<keyword evidence="3" id="KW-1185">Reference proteome</keyword>
<protein>
    <recommendedName>
        <fullName evidence="4">Transglutaminase-like domain-containing protein</fullName>
    </recommendedName>
</protein>
<comment type="caution">
    <text evidence="2">The sequence shown here is derived from an EMBL/GenBank/DDBJ whole genome shotgun (WGS) entry which is preliminary data.</text>
</comment>